<keyword evidence="6" id="KW-0804">Transcription</keyword>
<evidence type="ECO:0000256" key="4">
    <source>
        <dbReference type="ARBA" id="ARBA00023015"/>
    </source>
</evidence>
<accession>A0AAV1D8U8</accession>
<dbReference type="AlphaFoldDB" id="A0AAV1D8U8"/>
<organism evidence="10 11">
    <name type="scientific">Oldenlandia corymbosa var. corymbosa</name>
    <dbReference type="NCBI Taxonomy" id="529605"/>
    <lineage>
        <taxon>Eukaryota</taxon>
        <taxon>Viridiplantae</taxon>
        <taxon>Streptophyta</taxon>
        <taxon>Embryophyta</taxon>
        <taxon>Tracheophyta</taxon>
        <taxon>Spermatophyta</taxon>
        <taxon>Magnoliopsida</taxon>
        <taxon>eudicotyledons</taxon>
        <taxon>Gunneridae</taxon>
        <taxon>Pentapetalae</taxon>
        <taxon>asterids</taxon>
        <taxon>lamiids</taxon>
        <taxon>Gentianales</taxon>
        <taxon>Rubiaceae</taxon>
        <taxon>Rubioideae</taxon>
        <taxon>Spermacoceae</taxon>
        <taxon>Hedyotis-Oldenlandia complex</taxon>
        <taxon>Oldenlandia</taxon>
    </lineage>
</organism>
<keyword evidence="3" id="KW-0862">Zinc</keyword>
<feature type="compositionally biased region" description="Low complexity" evidence="8">
    <location>
        <begin position="63"/>
        <end position="79"/>
    </location>
</feature>
<evidence type="ECO:0000256" key="8">
    <source>
        <dbReference type="SAM" id="MobiDB-lite"/>
    </source>
</evidence>
<keyword evidence="5" id="KW-0238">DNA-binding</keyword>
<keyword evidence="2 7" id="KW-0863">Zinc-finger</keyword>
<dbReference type="GO" id="GO:0043565">
    <property type="term" value="F:sequence-specific DNA binding"/>
    <property type="evidence" value="ECO:0007669"/>
    <property type="project" value="InterPro"/>
</dbReference>
<dbReference type="GO" id="GO:0008270">
    <property type="term" value="F:zinc ion binding"/>
    <property type="evidence" value="ECO:0007669"/>
    <property type="project" value="UniProtKB-KW"/>
</dbReference>
<dbReference type="PROSITE" id="PS00344">
    <property type="entry name" value="GATA_ZN_FINGER_1"/>
    <property type="match status" value="1"/>
</dbReference>
<dbReference type="InterPro" id="IPR013088">
    <property type="entry name" value="Znf_NHR/GATA"/>
</dbReference>
<dbReference type="GO" id="GO:0006355">
    <property type="term" value="P:regulation of DNA-templated transcription"/>
    <property type="evidence" value="ECO:0007669"/>
    <property type="project" value="InterPro"/>
</dbReference>
<evidence type="ECO:0000256" key="1">
    <source>
        <dbReference type="ARBA" id="ARBA00022723"/>
    </source>
</evidence>
<dbReference type="Gene3D" id="3.30.50.10">
    <property type="entry name" value="Erythroid Transcription Factor GATA-1, subunit A"/>
    <property type="match status" value="1"/>
</dbReference>
<dbReference type="InterPro" id="IPR052138">
    <property type="entry name" value="GATA_ZnFinger_Domain"/>
</dbReference>
<evidence type="ECO:0000259" key="9">
    <source>
        <dbReference type="PROSITE" id="PS50114"/>
    </source>
</evidence>
<evidence type="ECO:0000313" key="11">
    <source>
        <dbReference type="Proteomes" id="UP001161247"/>
    </source>
</evidence>
<dbReference type="PROSITE" id="PS50114">
    <property type="entry name" value="GATA_ZN_FINGER_2"/>
    <property type="match status" value="1"/>
</dbReference>
<evidence type="ECO:0000256" key="7">
    <source>
        <dbReference type="PROSITE-ProRule" id="PRU00094"/>
    </source>
</evidence>
<dbReference type="CDD" id="cd00202">
    <property type="entry name" value="ZnF_GATA"/>
    <property type="match status" value="1"/>
</dbReference>
<dbReference type="Proteomes" id="UP001161247">
    <property type="component" value="Chromosome 4"/>
</dbReference>
<keyword evidence="1" id="KW-0479">Metal-binding</keyword>
<dbReference type="PANTHER" id="PTHR47255:SF4">
    <property type="entry name" value="GATA ZINC FINGER DOMAIN-CONTAINING PROTEIN 12"/>
    <property type="match status" value="1"/>
</dbReference>
<proteinExistence type="predicted"/>
<keyword evidence="4" id="KW-0805">Transcription regulation</keyword>
<feature type="compositionally biased region" description="Basic residues" evidence="8">
    <location>
        <begin position="98"/>
        <end position="107"/>
    </location>
</feature>
<gene>
    <name evidence="10" type="ORF">OLC1_LOCUS12637</name>
</gene>
<evidence type="ECO:0000256" key="2">
    <source>
        <dbReference type="ARBA" id="ARBA00022771"/>
    </source>
</evidence>
<dbReference type="Pfam" id="PF00320">
    <property type="entry name" value="GATA"/>
    <property type="match status" value="1"/>
</dbReference>
<sequence length="171" mass="18870">MELHRKEVEESVPPETIGAKFCADCRTTKTPLWRGGPSGPKSLCNACGIRHRKRRAANGTVKSTTSSSSTSTETSTGVGLKKEEGEMVKKEGENTSSKSKKRAKVKNGNKYDKLSVEWRQRLMAFGEGVVLFQKQRSQLKKKQRIDGEKGWGEVEEAAVLLMSLSYGSVFA</sequence>
<reference evidence="10" key="1">
    <citation type="submission" date="2023-03" db="EMBL/GenBank/DDBJ databases">
        <authorList>
            <person name="Julca I."/>
        </authorList>
    </citation>
    <scope>NUCLEOTIDE SEQUENCE</scope>
</reference>
<name>A0AAV1D8U8_OLDCO</name>
<feature type="compositionally biased region" description="Basic and acidic residues" evidence="8">
    <location>
        <begin position="80"/>
        <end position="93"/>
    </location>
</feature>
<keyword evidence="11" id="KW-1185">Reference proteome</keyword>
<protein>
    <submittedName>
        <fullName evidence="10">OLC1v1001976C1</fullName>
    </submittedName>
</protein>
<evidence type="ECO:0000313" key="10">
    <source>
        <dbReference type="EMBL" id="CAI9103485.1"/>
    </source>
</evidence>
<evidence type="ECO:0000256" key="5">
    <source>
        <dbReference type="ARBA" id="ARBA00023125"/>
    </source>
</evidence>
<feature type="region of interest" description="Disordered" evidence="8">
    <location>
        <begin position="53"/>
        <end position="108"/>
    </location>
</feature>
<evidence type="ECO:0000256" key="3">
    <source>
        <dbReference type="ARBA" id="ARBA00022833"/>
    </source>
</evidence>
<dbReference type="SUPFAM" id="SSF57716">
    <property type="entry name" value="Glucocorticoid receptor-like (DNA-binding domain)"/>
    <property type="match status" value="1"/>
</dbReference>
<evidence type="ECO:0000256" key="6">
    <source>
        <dbReference type="ARBA" id="ARBA00023163"/>
    </source>
</evidence>
<dbReference type="EMBL" id="OX459121">
    <property type="protein sequence ID" value="CAI9103485.1"/>
    <property type="molecule type" value="Genomic_DNA"/>
</dbReference>
<feature type="domain" description="GATA-type" evidence="9">
    <location>
        <begin position="22"/>
        <end position="52"/>
    </location>
</feature>
<dbReference type="SMART" id="SM00401">
    <property type="entry name" value="ZnF_GATA"/>
    <property type="match status" value="1"/>
</dbReference>
<dbReference type="InterPro" id="IPR000679">
    <property type="entry name" value="Znf_GATA"/>
</dbReference>
<dbReference type="PANTHER" id="PTHR47255">
    <property type="entry name" value="GATA TRANSCRIPTION FACTOR 22-RELATED"/>
    <property type="match status" value="1"/>
</dbReference>